<feature type="transmembrane region" description="Helical" evidence="5">
    <location>
        <begin position="137"/>
        <end position="155"/>
    </location>
</feature>
<keyword evidence="7" id="KW-1185">Reference proteome</keyword>
<dbReference type="OrthoDB" id="242866at2759"/>
<dbReference type="GO" id="GO:0032588">
    <property type="term" value="C:trans-Golgi network membrane"/>
    <property type="evidence" value="ECO:0007669"/>
    <property type="project" value="TreeGrafter"/>
</dbReference>
<dbReference type="PANTHER" id="PTHR10687">
    <property type="entry name" value="SECRETORY CARRIER-ASSOCIATED MEMBRANE PROTEIN SCAMP"/>
    <property type="match status" value="1"/>
</dbReference>
<keyword evidence="2 5" id="KW-0812">Transmembrane</keyword>
<feature type="transmembrane region" description="Helical" evidence="5">
    <location>
        <begin position="175"/>
        <end position="200"/>
    </location>
</feature>
<evidence type="ECO:0000256" key="4">
    <source>
        <dbReference type="ARBA" id="ARBA00023136"/>
    </source>
</evidence>
<name>A0A0N0P960_LEPSE</name>
<evidence type="ECO:0000256" key="1">
    <source>
        <dbReference type="ARBA" id="ARBA00004141"/>
    </source>
</evidence>
<dbReference type="VEuPathDB" id="TriTrypDB:Lsey_0002_0530"/>
<protein>
    <recommendedName>
        <fullName evidence="8">Membrane-trafficking protein</fullName>
    </recommendedName>
</protein>
<dbReference type="Proteomes" id="UP000038009">
    <property type="component" value="Unassembled WGS sequence"/>
</dbReference>
<reference evidence="6 7" key="1">
    <citation type="journal article" date="2015" name="PLoS Pathog.">
        <title>Leptomonas seymouri: Adaptations to the Dixenous Life Cycle Analyzed by Genome Sequencing, Transcriptome Profiling and Co-infection with Leishmania donovani.</title>
        <authorList>
            <person name="Kraeva N."/>
            <person name="Butenko A."/>
            <person name="Hlavacova J."/>
            <person name="Kostygov A."/>
            <person name="Myskova J."/>
            <person name="Grybchuk D."/>
            <person name="Lestinova T."/>
            <person name="Votypka J."/>
            <person name="Volf P."/>
            <person name="Opperdoes F."/>
            <person name="Flegontov P."/>
            <person name="Lukes J."/>
            <person name="Yurchenko V."/>
        </authorList>
    </citation>
    <scope>NUCLEOTIDE SEQUENCE [LARGE SCALE GENOMIC DNA]</scope>
    <source>
        <strain evidence="6 7">ATCC 30220</strain>
    </source>
</reference>
<comment type="caution">
    <text evidence="6">The sequence shown here is derived from an EMBL/GenBank/DDBJ whole genome shotgun (WGS) entry which is preliminary data.</text>
</comment>
<evidence type="ECO:0000313" key="6">
    <source>
        <dbReference type="EMBL" id="KPI90729.1"/>
    </source>
</evidence>
<dbReference type="AlphaFoldDB" id="A0A0N0P960"/>
<dbReference type="GO" id="GO:0055038">
    <property type="term" value="C:recycling endosome membrane"/>
    <property type="evidence" value="ECO:0007669"/>
    <property type="project" value="TreeGrafter"/>
</dbReference>
<accession>A0A0N0P960</accession>
<evidence type="ECO:0000256" key="5">
    <source>
        <dbReference type="SAM" id="Phobius"/>
    </source>
</evidence>
<dbReference type="OMA" id="YPTGNQW"/>
<proteinExistence type="predicted"/>
<evidence type="ECO:0000256" key="3">
    <source>
        <dbReference type="ARBA" id="ARBA00022989"/>
    </source>
</evidence>
<sequence>MNSSVITEEMVVAKERRNADRLKEINSRKSRVAHAVEPEPNFPPECCCVKPMIYHNIREQVPVPQQRFMYILASCYVFLMILILYNIVCAIVAFIFGGSALGFGLSFLYLLGFPGAWMLWYYNVYCATVYLSRPRQLMALLGLLLGFCFDAWMAVGVTNFGGMGFIYAIARSGNLPSFIMILVCAILWCCHGALMGYMFIRYWAASASLLKNASNIYAQAIV</sequence>
<dbReference type="Pfam" id="PF04144">
    <property type="entry name" value="SCAMP"/>
    <property type="match status" value="1"/>
</dbReference>
<keyword evidence="4 5" id="KW-0472">Membrane</keyword>
<feature type="transmembrane region" description="Helical" evidence="5">
    <location>
        <begin position="102"/>
        <end position="125"/>
    </location>
</feature>
<gene>
    <name evidence="6" type="ORF">ABL78_0165</name>
</gene>
<dbReference type="PANTHER" id="PTHR10687:SF2">
    <property type="entry name" value="SECRETORY CARRIER-ASSOCIATED MEMBRANE PROTEIN"/>
    <property type="match status" value="1"/>
</dbReference>
<evidence type="ECO:0000256" key="2">
    <source>
        <dbReference type="ARBA" id="ARBA00022692"/>
    </source>
</evidence>
<dbReference type="GO" id="GO:0015031">
    <property type="term" value="P:protein transport"/>
    <property type="evidence" value="ECO:0007669"/>
    <property type="project" value="InterPro"/>
</dbReference>
<feature type="transmembrane region" description="Helical" evidence="5">
    <location>
        <begin position="68"/>
        <end position="96"/>
    </location>
</feature>
<evidence type="ECO:0008006" key="8">
    <source>
        <dbReference type="Google" id="ProtNLM"/>
    </source>
</evidence>
<comment type="subcellular location">
    <subcellularLocation>
        <location evidence="1">Membrane</location>
        <topology evidence="1">Multi-pass membrane protein</topology>
    </subcellularLocation>
</comment>
<dbReference type="EMBL" id="LJSK01000002">
    <property type="protein sequence ID" value="KPI90729.1"/>
    <property type="molecule type" value="Genomic_DNA"/>
</dbReference>
<evidence type="ECO:0000313" key="7">
    <source>
        <dbReference type="Proteomes" id="UP000038009"/>
    </source>
</evidence>
<keyword evidence="3 5" id="KW-1133">Transmembrane helix</keyword>
<organism evidence="6 7">
    <name type="scientific">Leptomonas seymouri</name>
    <dbReference type="NCBI Taxonomy" id="5684"/>
    <lineage>
        <taxon>Eukaryota</taxon>
        <taxon>Discoba</taxon>
        <taxon>Euglenozoa</taxon>
        <taxon>Kinetoplastea</taxon>
        <taxon>Metakinetoplastina</taxon>
        <taxon>Trypanosomatida</taxon>
        <taxon>Trypanosomatidae</taxon>
        <taxon>Leishmaniinae</taxon>
        <taxon>Leptomonas</taxon>
    </lineage>
</organism>
<dbReference type="InterPro" id="IPR007273">
    <property type="entry name" value="SCAMP"/>
</dbReference>